<sequence length="258" mass="28288">MHCSITPLILLVLALTLIDHANAGAVFIFTYGGKITRFEATLHVPSPPTALQGHGPEWKVQATWAGMQPTDQSCVLQNVVGNAGEEVGHWSHVPSFYDGATKPSWSEVYFEEVQPEVYPGDEITSIWALDESSNKWLDTWSVMPGKIGASKGEVPYSGNYTFDGSKFNPKVPDMAEVLLMIEHVGIGGGPDPGWGSGAVTFTNILIESVSTQDWCNHENSETWHPQDLKVMDVSTPFISTVRNGKKICRIARFVIDLN</sequence>
<dbReference type="AlphaFoldDB" id="A0A8H2VZP7"/>
<name>A0A8H2VZP7_9HELO</name>
<keyword evidence="1" id="KW-0732">Signal</keyword>
<keyword evidence="3" id="KW-1185">Reference proteome</keyword>
<dbReference type="Proteomes" id="UP000624404">
    <property type="component" value="Unassembled WGS sequence"/>
</dbReference>
<accession>A0A8H2VZP7</accession>
<organism evidence="2 3">
    <name type="scientific">Sclerotinia trifoliorum</name>
    <dbReference type="NCBI Taxonomy" id="28548"/>
    <lineage>
        <taxon>Eukaryota</taxon>
        <taxon>Fungi</taxon>
        <taxon>Dikarya</taxon>
        <taxon>Ascomycota</taxon>
        <taxon>Pezizomycotina</taxon>
        <taxon>Leotiomycetes</taxon>
        <taxon>Helotiales</taxon>
        <taxon>Sclerotiniaceae</taxon>
        <taxon>Sclerotinia</taxon>
    </lineage>
</organism>
<gene>
    <name evidence="2" type="ORF">SCLTRI_LOCUS7476</name>
</gene>
<feature type="signal peptide" evidence="1">
    <location>
        <begin position="1"/>
        <end position="23"/>
    </location>
</feature>
<protein>
    <submittedName>
        <fullName evidence="2">5489add6-bd65-4129-8cb9-573e0f9de911</fullName>
    </submittedName>
</protein>
<evidence type="ECO:0000256" key="1">
    <source>
        <dbReference type="SAM" id="SignalP"/>
    </source>
</evidence>
<dbReference type="OrthoDB" id="3524163at2759"/>
<evidence type="ECO:0000313" key="3">
    <source>
        <dbReference type="Proteomes" id="UP000624404"/>
    </source>
</evidence>
<feature type="chain" id="PRO_5034037797" evidence="1">
    <location>
        <begin position="24"/>
        <end position="258"/>
    </location>
</feature>
<comment type="caution">
    <text evidence="2">The sequence shown here is derived from an EMBL/GenBank/DDBJ whole genome shotgun (WGS) entry which is preliminary data.</text>
</comment>
<reference evidence="2" key="1">
    <citation type="submission" date="2020-10" db="EMBL/GenBank/DDBJ databases">
        <authorList>
            <person name="Kusch S."/>
        </authorList>
    </citation>
    <scope>NUCLEOTIDE SEQUENCE</scope>
    <source>
        <strain evidence="2">SwB9</strain>
    </source>
</reference>
<dbReference type="EMBL" id="CAJHIA010000030">
    <property type="protein sequence ID" value="CAD6447682.1"/>
    <property type="molecule type" value="Genomic_DNA"/>
</dbReference>
<evidence type="ECO:0000313" key="2">
    <source>
        <dbReference type="EMBL" id="CAD6447682.1"/>
    </source>
</evidence>
<proteinExistence type="predicted"/>